<comment type="subcellular location">
    <subcellularLocation>
        <location evidence="1">Cell envelope</location>
    </subcellularLocation>
</comment>
<feature type="domain" description="Periplasmic binding protein" evidence="5">
    <location>
        <begin position="39"/>
        <end position="294"/>
    </location>
</feature>
<evidence type="ECO:0000256" key="3">
    <source>
        <dbReference type="ARBA" id="ARBA00022729"/>
    </source>
</evidence>
<dbReference type="SUPFAM" id="SSF53822">
    <property type="entry name" value="Periplasmic binding protein-like I"/>
    <property type="match status" value="1"/>
</dbReference>
<organism evidence="6 7">
    <name type="scientific">Jiangella alba</name>
    <dbReference type="NCBI Taxonomy" id="561176"/>
    <lineage>
        <taxon>Bacteria</taxon>
        <taxon>Bacillati</taxon>
        <taxon>Actinomycetota</taxon>
        <taxon>Actinomycetes</taxon>
        <taxon>Jiangellales</taxon>
        <taxon>Jiangellaceae</taxon>
        <taxon>Jiangella</taxon>
    </lineage>
</organism>
<evidence type="ECO:0000256" key="1">
    <source>
        <dbReference type="ARBA" id="ARBA00004196"/>
    </source>
</evidence>
<feature type="chain" id="PRO_5039508821" evidence="4">
    <location>
        <begin position="22"/>
        <end position="326"/>
    </location>
</feature>
<dbReference type="GO" id="GO:0030246">
    <property type="term" value="F:carbohydrate binding"/>
    <property type="evidence" value="ECO:0007669"/>
    <property type="project" value="UniProtKB-ARBA"/>
</dbReference>
<accession>A0A1H5HJG2</accession>
<gene>
    <name evidence="6" type="ORF">SAMN04488561_0873</name>
</gene>
<dbReference type="RefSeq" id="WP_069110343.1">
    <property type="nucleotide sequence ID" value="NZ_FNUC01000003.1"/>
</dbReference>
<dbReference type="InterPro" id="IPR025997">
    <property type="entry name" value="SBP_2_dom"/>
</dbReference>
<comment type="similarity">
    <text evidence="2">Belongs to the bacterial solute-binding protein 2 family.</text>
</comment>
<feature type="signal peptide" evidence="4">
    <location>
        <begin position="1"/>
        <end position="21"/>
    </location>
</feature>
<dbReference type="GO" id="GO:0030313">
    <property type="term" value="C:cell envelope"/>
    <property type="evidence" value="ECO:0007669"/>
    <property type="project" value="UniProtKB-SubCell"/>
</dbReference>
<dbReference type="PROSITE" id="PS51257">
    <property type="entry name" value="PROKAR_LIPOPROTEIN"/>
    <property type="match status" value="1"/>
</dbReference>
<dbReference type="Gene3D" id="3.40.50.2300">
    <property type="match status" value="2"/>
</dbReference>
<protein>
    <submittedName>
        <fullName evidence="6">Monosaccharide ABC transporter substrate-binding protein, CUT2 family</fullName>
    </submittedName>
</protein>
<dbReference type="PANTHER" id="PTHR46847">
    <property type="entry name" value="D-ALLOSE-BINDING PERIPLASMIC PROTEIN-RELATED"/>
    <property type="match status" value="1"/>
</dbReference>
<dbReference type="CDD" id="cd20007">
    <property type="entry name" value="PBP1_ABC_sugar_binding-like"/>
    <property type="match status" value="1"/>
</dbReference>
<sequence length="326" mass="33532">MKKIVTAGLAGALVLFLAACGDDDGGGATAEGDGGYEVVYVQGVTGNPFFTSVTCGAEAAAADLGVDFSYQGGKDYSAEAQTPVLQAVIAQQPDGIIVSPMAGEAMMPTLTEAQSAGIELVFVDTTAEDQSMAASFVASDNVEGGRFAAEQTAELLGGSGKVLVLGATPGISTTDARVEGFVETMESEYPDIEVLETQYSGSTPAGATDKLSAVLSANPDLAAVFAVSTQEVEGAIVALEQADAVGTVQLVGFDTSDPIVEAIEAGSVQGVVVQKPLDMGRQAMEQMVKALDGEATEAQIETDYVFLTQETLGDEDVTQYIYRNEC</sequence>
<dbReference type="OrthoDB" id="9800520at2"/>
<dbReference type="Proteomes" id="UP000181980">
    <property type="component" value="Unassembled WGS sequence"/>
</dbReference>
<dbReference type="STRING" id="561176.SAMN04488561_0873"/>
<evidence type="ECO:0000313" key="7">
    <source>
        <dbReference type="Proteomes" id="UP000181980"/>
    </source>
</evidence>
<dbReference type="AlphaFoldDB" id="A0A1H5HJG2"/>
<keyword evidence="3 4" id="KW-0732">Signal</keyword>
<reference evidence="7" key="1">
    <citation type="submission" date="2016-10" db="EMBL/GenBank/DDBJ databases">
        <authorList>
            <person name="Varghese N."/>
            <person name="Submissions S."/>
        </authorList>
    </citation>
    <scope>NUCLEOTIDE SEQUENCE [LARGE SCALE GENOMIC DNA]</scope>
    <source>
        <strain evidence="7">DSM 45237</strain>
    </source>
</reference>
<dbReference type="EMBL" id="FNUC01000003">
    <property type="protein sequence ID" value="SEE28117.1"/>
    <property type="molecule type" value="Genomic_DNA"/>
</dbReference>
<dbReference type="InterPro" id="IPR028082">
    <property type="entry name" value="Peripla_BP_I"/>
</dbReference>
<proteinExistence type="inferred from homology"/>
<evidence type="ECO:0000313" key="6">
    <source>
        <dbReference type="EMBL" id="SEE28117.1"/>
    </source>
</evidence>
<dbReference type="PANTHER" id="PTHR46847:SF1">
    <property type="entry name" value="D-ALLOSE-BINDING PERIPLASMIC PROTEIN-RELATED"/>
    <property type="match status" value="1"/>
</dbReference>
<evidence type="ECO:0000256" key="4">
    <source>
        <dbReference type="SAM" id="SignalP"/>
    </source>
</evidence>
<keyword evidence="7" id="KW-1185">Reference proteome</keyword>
<dbReference type="Pfam" id="PF13407">
    <property type="entry name" value="Peripla_BP_4"/>
    <property type="match status" value="1"/>
</dbReference>
<evidence type="ECO:0000259" key="5">
    <source>
        <dbReference type="Pfam" id="PF13407"/>
    </source>
</evidence>
<name>A0A1H5HJG2_9ACTN</name>
<evidence type="ECO:0000256" key="2">
    <source>
        <dbReference type="ARBA" id="ARBA00007639"/>
    </source>
</evidence>